<evidence type="ECO:0000313" key="2">
    <source>
        <dbReference type="Proteomes" id="UP001195903"/>
    </source>
</evidence>
<dbReference type="EMBL" id="JAHEPS010000002">
    <property type="protein sequence ID" value="MBT1444149.1"/>
    <property type="molecule type" value="Genomic_DNA"/>
</dbReference>
<dbReference type="RefSeq" id="WP_214506352.1">
    <property type="nucleotide sequence ID" value="NZ_JAHEPS010000002.1"/>
</dbReference>
<organism evidence="1 2">
    <name type="scientific">Shewanella jiangmenensis</name>
    <dbReference type="NCBI Taxonomy" id="2837387"/>
    <lineage>
        <taxon>Bacteria</taxon>
        <taxon>Pseudomonadati</taxon>
        <taxon>Pseudomonadota</taxon>
        <taxon>Gammaproteobacteria</taxon>
        <taxon>Alteromonadales</taxon>
        <taxon>Shewanellaceae</taxon>
        <taxon>Shewanella</taxon>
    </lineage>
</organism>
<dbReference type="Proteomes" id="UP001195903">
    <property type="component" value="Unassembled WGS sequence"/>
</dbReference>
<accession>A0ABS5V106</accession>
<sequence>MSDKSYCPLCQQANRCAMELGQPIEHCWCSRAEFPKALPADLSACLCPECAARLAKLEKLQLKQVT</sequence>
<keyword evidence="2" id="KW-1185">Reference proteome</keyword>
<reference evidence="1 2" key="1">
    <citation type="submission" date="2021-05" db="EMBL/GenBank/DDBJ databases">
        <title>Shewanella sp. JM162201.</title>
        <authorList>
            <person name="Xu S."/>
            <person name="Li A."/>
        </authorList>
    </citation>
    <scope>NUCLEOTIDE SEQUENCE [LARGE SCALE GENOMIC DNA]</scope>
    <source>
        <strain evidence="1 2">JM162201</strain>
    </source>
</reference>
<protein>
    <submittedName>
        <fullName evidence="1">Cysteine-rich CWC family protein</fullName>
    </submittedName>
</protein>
<evidence type="ECO:0000313" key="1">
    <source>
        <dbReference type="EMBL" id="MBT1444149.1"/>
    </source>
</evidence>
<comment type="caution">
    <text evidence="1">The sequence shown here is derived from an EMBL/GenBank/DDBJ whole genome shotgun (WGS) entry which is preliminary data.</text>
</comment>
<proteinExistence type="predicted"/>
<gene>
    <name evidence="1" type="ORF">KJI95_06370</name>
</gene>
<dbReference type="InterPro" id="IPR032720">
    <property type="entry name" value="Cys_rich_CWC"/>
</dbReference>
<name>A0ABS5V106_9GAMM</name>
<dbReference type="Pfam" id="PF14375">
    <property type="entry name" value="Cys_rich_CWC"/>
    <property type="match status" value="1"/>
</dbReference>